<dbReference type="InterPro" id="IPR027843">
    <property type="entry name" value="DUF4440"/>
</dbReference>
<dbReference type="Proteomes" id="UP000077961">
    <property type="component" value="Unassembled WGS sequence"/>
</dbReference>
<feature type="chain" id="PRO_5008394008" description="DUF4440 domain-containing protein" evidence="1">
    <location>
        <begin position="24"/>
        <end position="144"/>
    </location>
</feature>
<evidence type="ECO:0000259" key="2">
    <source>
        <dbReference type="Pfam" id="PF14534"/>
    </source>
</evidence>
<reference evidence="5 6" key="1">
    <citation type="submission" date="2016-04" db="EMBL/GenBank/DDBJ databases">
        <title>Reclassification of Paraburkholderia panaciterrae (Farh et al. 2015) Dobritsa &amp; Samadpour 2016 as a later homotypic synonym of Paraburkholderia ginsengiterrae (Farh et al. 2015) Dobritsa &amp; Samadpour 2016.</title>
        <authorList>
            <person name="Dobritsa A.P."/>
            <person name="Kutumbaka K."/>
            <person name="Samadpour M."/>
        </authorList>
    </citation>
    <scope>NUCLEOTIDE SEQUENCE [LARGE SCALE GENOMIC DNA]</scope>
    <source>
        <strain evidence="4 6">DCY85</strain>
        <strain evidence="3 5">DCY85-1</strain>
    </source>
</reference>
<evidence type="ECO:0000313" key="6">
    <source>
        <dbReference type="Proteomes" id="UP000078116"/>
    </source>
</evidence>
<keyword evidence="5" id="KW-1185">Reference proteome</keyword>
<proteinExistence type="predicted"/>
<dbReference type="EMBL" id="LXJZ01000176">
    <property type="protein sequence ID" value="OAJ58449.1"/>
    <property type="molecule type" value="Genomic_DNA"/>
</dbReference>
<dbReference type="InterPro" id="IPR032710">
    <property type="entry name" value="NTF2-like_dom_sf"/>
</dbReference>
<comment type="caution">
    <text evidence="4">The sequence shown here is derived from an EMBL/GenBank/DDBJ whole genome shotgun (WGS) entry which is preliminary data.</text>
</comment>
<dbReference type="Gene3D" id="3.10.450.50">
    <property type="match status" value="1"/>
</dbReference>
<evidence type="ECO:0000313" key="3">
    <source>
        <dbReference type="EMBL" id="OAJ58449.1"/>
    </source>
</evidence>
<protein>
    <recommendedName>
        <fullName evidence="2">DUF4440 domain-containing protein</fullName>
    </recommendedName>
</protein>
<sequence length="144" mass="15082">MKLAAILTTVGLLLASTASPASAATQDEVALIALEQSWAKAASSHDEAALDKLLDDSYVEVTANGTHRRKADALAAPGLPAGSSQSLDELKAQVSGDIGVVTGVNYYSPAPGSVATKYVFTDVYARRPDGWHVISSRMSLRPLR</sequence>
<dbReference type="OrthoDB" id="9008668at2"/>
<keyword evidence="1" id="KW-0732">Signal</keyword>
<dbReference type="SUPFAM" id="SSF54427">
    <property type="entry name" value="NTF2-like"/>
    <property type="match status" value="1"/>
</dbReference>
<evidence type="ECO:0000313" key="4">
    <source>
        <dbReference type="EMBL" id="OAJ65669.1"/>
    </source>
</evidence>
<accession>A0A1A9NHD2</accession>
<dbReference type="EMBL" id="LXKA01000022">
    <property type="protein sequence ID" value="OAJ65669.1"/>
    <property type="molecule type" value="Genomic_DNA"/>
</dbReference>
<gene>
    <name evidence="3" type="ORF">A6V36_05880</name>
    <name evidence="4" type="ORF">A6V37_13900</name>
</gene>
<feature type="domain" description="DUF4440" evidence="2">
    <location>
        <begin position="31"/>
        <end position="132"/>
    </location>
</feature>
<dbReference type="Proteomes" id="UP000078116">
    <property type="component" value="Unassembled WGS sequence"/>
</dbReference>
<feature type="signal peptide" evidence="1">
    <location>
        <begin position="1"/>
        <end position="23"/>
    </location>
</feature>
<dbReference type="RefSeq" id="WP_064268848.1">
    <property type="nucleotide sequence ID" value="NZ_LXJZ01000176.1"/>
</dbReference>
<dbReference type="AlphaFoldDB" id="A0A1A9NHD2"/>
<dbReference type="STRING" id="1462993.A6V36_05880"/>
<name>A0A1A9NHD2_9BURK</name>
<evidence type="ECO:0000313" key="5">
    <source>
        <dbReference type="Proteomes" id="UP000077961"/>
    </source>
</evidence>
<evidence type="ECO:0000256" key="1">
    <source>
        <dbReference type="SAM" id="SignalP"/>
    </source>
</evidence>
<organism evidence="4 6">
    <name type="scientific">Paraburkholderia ginsengiterrae</name>
    <dbReference type="NCBI Taxonomy" id="1462993"/>
    <lineage>
        <taxon>Bacteria</taxon>
        <taxon>Pseudomonadati</taxon>
        <taxon>Pseudomonadota</taxon>
        <taxon>Betaproteobacteria</taxon>
        <taxon>Burkholderiales</taxon>
        <taxon>Burkholderiaceae</taxon>
        <taxon>Paraburkholderia</taxon>
    </lineage>
</organism>
<dbReference type="Pfam" id="PF14534">
    <property type="entry name" value="DUF4440"/>
    <property type="match status" value="1"/>
</dbReference>